<feature type="region of interest" description="Disordered" evidence="1">
    <location>
        <begin position="273"/>
        <end position="294"/>
    </location>
</feature>
<name>A0A5C7JB14_9BACT</name>
<accession>A0A5C7JB14</accession>
<protein>
    <submittedName>
        <fullName evidence="2">Uncharacterized protein</fullName>
    </submittedName>
</protein>
<organism evidence="2 3">
    <name type="scientific">Candidatus Dojkabacteria bacterium</name>
    <dbReference type="NCBI Taxonomy" id="2099670"/>
    <lineage>
        <taxon>Bacteria</taxon>
        <taxon>Candidatus Dojkabacteria</taxon>
    </lineage>
</organism>
<dbReference type="EMBL" id="SSDS01000007">
    <property type="protein sequence ID" value="TXG78740.1"/>
    <property type="molecule type" value="Genomic_DNA"/>
</dbReference>
<gene>
    <name evidence="2" type="ORF">E6Q11_00380</name>
</gene>
<feature type="compositionally biased region" description="Low complexity" evidence="1">
    <location>
        <begin position="279"/>
        <end position="290"/>
    </location>
</feature>
<evidence type="ECO:0000313" key="2">
    <source>
        <dbReference type="EMBL" id="TXG78740.1"/>
    </source>
</evidence>
<comment type="caution">
    <text evidence="2">The sequence shown here is derived from an EMBL/GenBank/DDBJ whole genome shotgun (WGS) entry which is preliminary data.</text>
</comment>
<sequence>MKRVRIKALPKAQAGMNFTMPVGAHPAYKGSVLAPGVYAPSGFGSVPETKVNGTLQPTDWEHANLEAEKGETVVTHLNKGGIPEFYNIGGKRHYDGGTPLNLPPDSFVFSRDKKMKIKDSEILDHFGKTNDKSYTPAELSRKYDLNKYHKILADPNSSKLDIKTAEMMIENYNNKLGQLALVQESMKGFPDGIPGIAMPYLATAGINPADFAKMPGQENPNDQPQARYGGAPNATAIKAIEPKSSAVYSNMTPRMQDGGSVRRKVRVHLGYMQDGGGTPAPSTSGTPTTSQNVPKDAVKWDMTKEGYDESQVQPGDYVRKADGKWYKVKGYTQKNYGYSDARLGDLQPAYGHMQNTIMSNPDLQEAIYTNYQKHIKNGELSEAEKKRLLDIPPEQVINNFLQGQKQVYAINASGVLYEKDKAGNIIYENGKPKMKSEKELKVWETRESEEYKKRMKELGFNEDEIFTGLNTAMFQAAYKGLQDASGDEKFKGTLENFNLTPVGLKDSHGKHTYQDKPISPVDKFFGNTTAGQAVLPKELDKELTMEEYTPEEPKPEDPEKPLKHLGEPAKSPYAPWWLQDIINTAGAAGDYFRAKKYGPWQATPGVDLMSPTFQDPTRQLAANAELANIATQGAGMFSGPQAYNARSSQIQGQAATNVANTLASVHGMNVQIANQFEMANAQLMNQASDRKAQLATNLYDKNTIANQQFDFEKGALLHNLRNNYVNAITNRAQTQTMNSLYPQFAVDPTSGGFMHFTQGRDIKPKQSNKASVMDRAAEYKRMNPGWDDAAYVQMAKADAGIPDTTPGAGFGVNPAEFAYPGGMPSGYMGG</sequence>
<evidence type="ECO:0000256" key="1">
    <source>
        <dbReference type="SAM" id="MobiDB-lite"/>
    </source>
</evidence>
<feature type="region of interest" description="Disordered" evidence="1">
    <location>
        <begin position="546"/>
        <end position="567"/>
    </location>
</feature>
<feature type="compositionally biased region" description="Basic and acidic residues" evidence="1">
    <location>
        <begin position="551"/>
        <end position="567"/>
    </location>
</feature>
<evidence type="ECO:0000313" key="3">
    <source>
        <dbReference type="Proteomes" id="UP000321026"/>
    </source>
</evidence>
<reference evidence="2 3" key="1">
    <citation type="submission" date="2018-09" db="EMBL/GenBank/DDBJ databases">
        <title>Metagenome Assembled Genomes from an Advanced Water Purification Facility.</title>
        <authorList>
            <person name="Stamps B.W."/>
            <person name="Spear J.R."/>
        </authorList>
    </citation>
    <scope>NUCLEOTIDE SEQUENCE [LARGE SCALE GENOMIC DNA]</scope>
    <source>
        <strain evidence="2">Bin_63_2</strain>
    </source>
</reference>
<dbReference type="AlphaFoldDB" id="A0A5C7JB14"/>
<proteinExistence type="predicted"/>
<dbReference type="Proteomes" id="UP000321026">
    <property type="component" value="Unassembled WGS sequence"/>
</dbReference>